<proteinExistence type="predicted"/>
<comment type="caution">
    <text evidence="1">The sequence shown here is derived from an EMBL/GenBank/DDBJ whole genome shotgun (WGS) entry which is preliminary data.</text>
</comment>
<evidence type="ECO:0000313" key="2">
    <source>
        <dbReference type="Proteomes" id="UP001143856"/>
    </source>
</evidence>
<protein>
    <submittedName>
        <fullName evidence="1">Uncharacterized protein</fullName>
    </submittedName>
</protein>
<sequence length="138" mass="14700">MTGKRPTGMVPAMLLLASLLPSVMAQTPIATIILPTSLPASCTPSQHFSASIRHRKTAGWRRALNEGDRDRVLALPSHGASSATPPLDHSSLCDFIISDADPVRHASATSALSSLRLSASRQSGWRAREAVNCVRCKC</sequence>
<gene>
    <name evidence="1" type="ORF">NUW58_g8593</name>
</gene>
<reference evidence="1" key="1">
    <citation type="submission" date="2022-10" db="EMBL/GenBank/DDBJ databases">
        <title>Genome Sequence of Xylaria curta.</title>
        <authorList>
            <person name="Buettner E."/>
        </authorList>
    </citation>
    <scope>NUCLEOTIDE SEQUENCE</scope>
    <source>
        <strain evidence="1">Babe10</strain>
    </source>
</reference>
<accession>A0ACC1N705</accession>
<organism evidence="1 2">
    <name type="scientific">Xylaria curta</name>
    <dbReference type="NCBI Taxonomy" id="42375"/>
    <lineage>
        <taxon>Eukaryota</taxon>
        <taxon>Fungi</taxon>
        <taxon>Dikarya</taxon>
        <taxon>Ascomycota</taxon>
        <taxon>Pezizomycotina</taxon>
        <taxon>Sordariomycetes</taxon>
        <taxon>Xylariomycetidae</taxon>
        <taxon>Xylariales</taxon>
        <taxon>Xylariaceae</taxon>
        <taxon>Xylaria</taxon>
    </lineage>
</organism>
<evidence type="ECO:0000313" key="1">
    <source>
        <dbReference type="EMBL" id="KAJ2974641.1"/>
    </source>
</evidence>
<keyword evidence="2" id="KW-1185">Reference proteome</keyword>
<dbReference type="Proteomes" id="UP001143856">
    <property type="component" value="Unassembled WGS sequence"/>
</dbReference>
<dbReference type="EMBL" id="JAPDGR010002686">
    <property type="protein sequence ID" value="KAJ2974641.1"/>
    <property type="molecule type" value="Genomic_DNA"/>
</dbReference>
<name>A0ACC1N705_9PEZI</name>